<dbReference type="RefSeq" id="WP_285272866.1">
    <property type="nucleotide sequence ID" value="NZ_JASNVW010000001.1"/>
</dbReference>
<keyword evidence="3" id="KW-0540">Nuclease</keyword>
<comment type="caution">
    <text evidence="3">The sequence shown here is derived from an EMBL/GenBank/DDBJ whole genome shotgun (WGS) entry which is preliminary data.</text>
</comment>
<dbReference type="GO" id="GO:0004519">
    <property type="term" value="F:endonuclease activity"/>
    <property type="evidence" value="ECO:0007669"/>
    <property type="project" value="UniProtKB-KW"/>
</dbReference>
<dbReference type="Proteomes" id="UP001529235">
    <property type="component" value="Unassembled WGS sequence"/>
</dbReference>
<accession>A0ABD4Z4J9</accession>
<dbReference type="NCBIfam" id="TIGR01766">
    <property type="entry name" value="IS200/IS605 family accessory protein TnpB-like domain"/>
    <property type="match status" value="1"/>
</dbReference>
<keyword evidence="4" id="KW-1185">Reference proteome</keyword>
<dbReference type="AlphaFoldDB" id="A0ABD4Z4J9"/>
<evidence type="ECO:0000256" key="1">
    <source>
        <dbReference type="ARBA" id="ARBA00023125"/>
    </source>
</evidence>
<keyword evidence="3" id="KW-0378">Hydrolase</keyword>
<evidence type="ECO:0000259" key="2">
    <source>
        <dbReference type="Pfam" id="PF07282"/>
    </source>
</evidence>
<dbReference type="InterPro" id="IPR010095">
    <property type="entry name" value="Cas12f1-like_TNB"/>
</dbReference>
<dbReference type="NCBIfam" id="NF040570">
    <property type="entry name" value="guided_TnpB"/>
    <property type="match status" value="1"/>
</dbReference>
<sequence>MGCEGLLTMTIGMRVSPEPTVLDFLKRYRNALNYSIEKIIKSNATSISKAHKLLYNELKKLFNLPSRVAIDCYREALAIAKSWLRNSRRGRVPRVKTLRMWLTYKQSYRIRDGFVEIIGGYKLRIIGWNKRYDSHENREARLVYRDGKMFLMITKNIPKPETIKPIDVIGVDINEKKIVVANHVLVKDFETPVEKALHFRLLAERLQRKYSLTRYQAWMRRRGVLNRVKSFYRKSRNIVVDWARKVSKDIAEISKSNRFAVAVEDLRNLIKALKKLPKNHRTSLIMLGYRKLSYWMNWQAIKRGVPTIVVNPRKTSSICPICDSKLVENGYRRLKCLKCGLEADRDLIGALNIRRKALNEMGGSLTTPTAQQMTDVKTNRCWEPMSL</sequence>
<dbReference type="EMBL" id="JASNVW010000001">
    <property type="protein sequence ID" value="MDK6027887.1"/>
    <property type="molecule type" value="Genomic_DNA"/>
</dbReference>
<keyword evidence="1" id="KW-0238">DNA-binding</keyword>
<reference evidence="3 4" key="1">
    <citation type="submission" date="2023-05" db="EMBL/GenBank/DDBJ databases">
        <title>A new hyperthermophilic archaea 'Ignisphaera cupida' sp. nov. and description of the family 'Ignisphaeraceae' fam. nov.</title>
        <authorList>
            <person name="Podosokorskaya O.A."/>
            <person name="Elcheninov A.G."/>
            <person name="Klukina A."/>
            <person name="Merkel A.Y."/>
        </authorList>
    </citation>
    <scope>NUCLEOTIDE SEQUENCE [LARGE SCALE GENOMIC DNA]</scope>
    <source>
        <strain evidence="3 4">4213-co</strain>
    </source>
</reference>
<keyword evidence="3" id="KW-0255">Endonuclease</keyword>
<name>A0ABD4Z4J9_9CREN</name>
<feature type="domain" description="Cas12f1-like TNB" evidence="2">
    <location>
        <begin position="289"/>
        <end position="353"/>
    </location>
</feature>
<protein>
    <submittedName>
        <fullName evidence="3">RNA-guided endonuclease TnpB family protein</fullName>
    </submittedName>
</protein>
<dbReference type="Pfam" id="PF07282">
    <property type="entry name" value="Cas12f1-like_TNB"/>
    <property type="match status" value="1"/>
</dbReference>
<proteinExistence type="predicted"/>
<evidence type="ECO:0000313" key="4">
    <source>
        <dbReference type="Proteomes" id="UP001529235"/>
    </source>
</evidence>
<dbReference type="GO" id="GO:0003677">
    <property type="term" value="F:DNA binding"/>
    <property type="evidence" value="ECO:0007669"/>
    <property type="project" value="UniProtKB-KW"/>
</dbReference>
<organism evidence="3 4">
    <name type="scientific">Ignisphaera cupida</name>
    <dbReference type="NCBI Taxonomy" id="3050454"/>
    <lineage>
        <taxon>Archaea</taxon>
        <taxon>Thermoproteota</taxon>
        <taxon>Thermoprotei</taxon>
        <taxon>Desulfurococcales</taxon>
        <taxon>Desulfurococcaceae</taxon>
        <taxon>Ignisphaera</taxon>
    </lineage>
</organism>
<gene>
    <name evidence="3" type="ORF">QPL79_00710</name>
</gene>
<evidence type="ECO:0000313" key="3">
    <source>
        <dbReference type="EMBL" id="MDK6027887.1"/>
    </source>
</evidence>